<protein>
    <submittedName>
        <fullName evidence="1">Uncharacterized protein</fullName>
    </submittedName>
</protein>
<dbReference type="STRING" id="981085.W9QTI8"/>
<dbReference type="SUPFAM" id="SSF51445">
    <property type="entry name" value="(Trans)glycosidases"/>
    <property type="match status" value="1"/>
</dbReference>
<accession>W9QTI8</accession>
<dbReference type="GO" id="GO:0007163">
    <property type="term" value="P:establishment or maintenance of cell polarity"/>
    <property type="evidence" value="ECO:0007669"/>
    <property type="project" value="TreeGrafter"/>
</dbReference>
<dbReference type="PANTHER" id="PTHR10551">
    <property type="entry name" value="FASCIN"/>
    <property type="match status" value="1"/>
</dbReference>
<sequence length="132" mass="15227">MTRILTPNAPYVILSNRLGPADQTDPKELLSFDSGLNSVVIDVHYYSLYTEMFRSMNAQQHIDYIFNQGASDLGTLTTSNGPYTFVGEWSAKWDVKEATMQDYQRFARAMLDVYGRATFGWSYWTYKNQNHN</sequence>
<gene>
    <name evidence="1" type="ORF">L484_016599</name>
</gene>
<dbReference type="GO" id="GO:0016477">
    <property type="term" value="P:cell migration"/>
    <property type="evidence" value="ECO:0007669"/>
    <property type="project" value="TreeGrafter"/>
</dbReference>
<keyword evidence="2" id="KW-1185">Reference proteome</keyword>
<dbReference type="EMBL" id="KE343734">
    <property type="protein sequence ID" value="EXB39755.1"/>
    <property type="molecule type" value="Genomic_DNA"/>
</dbReference>
<dbReference type="AlphaFoldDB" id="W9QTI8"/>
<name>W9QTI8_9ROSA</name>
<dbReference type="PANTHER" id="PTHR10551:SF13">
    <property type="entry name" value="GLUCAN 1,3-BETA-GLUCOSIDASE ARB_04467-RELATED"/>
    <property type="match status" value="1"/>
</dbReference>
<dbReference type="GO" id="GO:0051015">
    <property type="term" value="F:actin filament binding"/>
    <property type="evidence" value="ECO:0007669"/>
    <property type="project" value="InterPro"/>
</dbReference>
<evidence type="ECO:0000313" key="1">
    <source>
        <dbReference type="EMBL" id="EXB39755.1"/>
    </source>
</evidence>
<dbReference type="OrthoDB" id="62120at2759"/>
<dbReference type="InterPro" id="IPR010431">
    <property type="entry name" value="Fascin"/>
</dbReference>
<dbReference type="GO" id="GO:0051017">
    <property type="term" value="P:actin filament bundle assembly"/>
    <property type="evidence" value="ECO:0007669"/>
    <property type="project" value="TreeGrafter"/>
</dbReference>
<dbReference type="KEGG" id="mnt:21399642"/>
<dbReference type="InterPro" id="IPR017853">
    <property type="entry name" value="GH"/>
</dbReference>
<dbReference type="eggNOG" id="ENOG502QPYU">
    <property type="taxonomic scope" value="Eukaryota"/>
</dbReference>
<evidence type="ECO:0000313" key="2">
    <source>
        <dbReference type="Proteomes" id="UP000030645"/>
    </source>
</evidence>
<dbReference type="GO" id="GO:0015629">
    <property type="term" value="C:actin cytoskeleton"/>
    <property type="evidence" value="ECO:0007669"/>
    <property type="project" value="TreeGrafter"/>
</dbReference>
<dbReference type="Proteomes" id="UP000030645">
    <property type="component" value="Unassembled WGS sequence"/>
</dbReference>
<organism evidence="1 2">
    <name type="scientific">Morus notabilis</name>
    <dbReference type="NCBI Taxonomy" id="981085"/>
    <lineage>
        <taxon>Eukaryota</taxon>
        <taxon>Viridiplantae</taxon>
        <taxon>Streptophyta</taxon>
        <taxon>Embryophyta</taxon>
        <taxon>Tracheophyta</taxon>
        <taxon>Spermatophyta</taxon>
        <taxon>Magnoliopsida</taxon>
        <taxon>eudicotyledons</taxon>
        <taxon>Gunneridae</taxon>
        <taxon>Pentapetalae</taxon>
        <taxon>rosids</taxon>
        <taxon>fabids</taxon>
        <taxon>Rosales</taxon>
        <taxon>Moraceae</taxon>
        <taxon>Moreae</taxon>
        <taxon>Morus</taxon>
    </lineage>
</organism>
<dbReference type="Gene3D" id="3.20.20.80">
    <property type="entry name" value="Glycosidases"/>
    <property type="match status" value="1"/>
</dbReference>
<reference evidence="2" key="1">
    <citation type="submission" date="2013-01" db="EMBL/GenBank/DDBJ databases">
        <title>Draft Genome Sequence of a Mulberry Tree, Morus notabilis C.K. Schneid.</title>
        <authorList>
            <person name="He N."/>
            <person name="Zhao S."/>
        </authorList>
    </citation>
    <scope>NUCLEOTIDE SEQUENCE</scope>
</reference>
<dbReference type="GO" id="GO:0005737">
    <property type="term" value="C:cytoplasm"/>
    <property type="evidence" value="ECO:0007669"/>
    <property type="project" value="TreeGrafter"/>
</dbReference>
<proteinExistence type="predicted"/>